<dbReference type="InterPro" id="IPR036465">
    <property type="entry name" value="vWFA_dom_sf"/>
</dbReference>
<dbReference type="SMART" id="SM00609">
    <property type="entry name" value="VIT"/>
    <property type="match status" value="1"/>
</dbReference>
<dbReference type="InterPro" id="IPR010600">
    <property type="entry name" value="ITI_HC_C"/>
</dbReference>
<keyword evidence="5" id="KW-0732">Signal</keyword>
<evidence type="ECO:0000256" key="7">
    <source>
        <dbReference type="ARBA" id="ARBA00023180"/>
    </source>
</evidence>
<dbReference type="PROSITE" id="PS50234">
    <property type="entry name" value="VWFA"/>
    <property type="match status" value="1"/>
</dbReference>
<dbReference type="InterPro" id="IPR050934">
    <property type="entry name" value="ITIH"/>
</dbReference>
<keyword evidence="7" id="KW-0325">Glycoprotein</keyword>
<evidence type="ECO:0000256" key="3">
    <source>
        <dbReference type="ARBA" id="ARBA00022525"/>
    </source>
</evidence>
<dbReference type="HOGENOM" id="CLU_008101_0_0_1"/>
<dbReference type="InterPro" id="IPR002035">
    <property type="entry name" value="VWF_A"/>
</dbReference>
<dbReference type="Pfam" id="PF08487">
    <property type="entry name" value="VIT"/>
    <property type="match status" value="1"/>
</dbReference>
<evidence type="ECO:0000256" key="4">
    <source>
        <dbReference type="ARBA" id="ARBA00022690"/>
    </source>
</evidence>
<dbReference type="GO" id="GO:0030212">
    <property type="term" value="P:hyaluronan metabolic process"/>
    <property type="evidence" value="ECO:0007669"/>
    <property type="project" value="InterPro"/>
</dbReference>
<evidence type="ECO:0000256" key="6">
    <source>
        <dbReference type="ARBA" id="ARBA00022900"/>
    </source>
</evidence>
<keyword evidence="3" id="KW-0964">Secreted</keyword>
<dbReference type="InterPro" id="IPR013694">
    <property type="entry name" value="VIT"/>
</dbReference>
<evidence type="ECO:0000256" key="2">
    <source>
        <dbReference type="ARBA" id="ARBA00010158"/>
    </source>
</evidence>
<dbReference type="AlphaFoldDB" id="K1PXQ1"/>
<dbReference type="GO" id="GO:0004867">
    <property type="term" value="F:serine-type endopeptidase inhibitor activity"/>
    <property type="evidence" value="ECO:0007669"/>
    <property type="project" value="UniProtKB-KW"/>
</dbReference>
<keyword evidence="6" id="KW-0722">Serine protease inhibitor</keyword>
<proteinExistence type="inferred from homology"/>
<sequence length="882" mass="99191">MIHVMRSIVGINLARHRMYQYERNNDRKDWDSNPSPLTGFDTKTRPTDIVYLGLGNQKPSIYYLHVTSDIRFRFATTLVTSKVANPANTSQEVKFDVTLPDEAYISDFKMEIGGRIYPGEINEKAAAQKQYDAAKKKGQSAGQVKQQPRKTNSFSVDVNVGAQEKVVFNLTYQELLKRKRGSYEHVIYIDPKQVVKDFQIGVSIEESRDITTVRVPPLRNDLEQAVNQTGQNSLAVIERPTKRSARVSFSPSEADQRLSSSQGISGLFVVEYDIDRKSDAGDVLVVDGYFVHFFAPSDMKEIPKDVLLILDCSGSMGGRKIGQMKAAVIGVLKDLHEGDRFNILKFSEIVEYYKDSMVYANKKSIDDAKEYVESLSPTGGTNINAGMLQGVDFLKTSGDINERSQVVFFLTDGEATSGITDNSRILENIRNANSKAFPVYSLAFGKGADYEFVKKVAVQNNGLSRRIYEDSDATLQIKGFYDEVSSAILKNVTFKYLNNASSVQNLTTVNFPSYFTGSEIVVAGKIENNAVRLFDLSVQGLGSTGSVELALSADVKSKPFPELTKSGDYEQITEKIWAYLTIKQLLEKSIGETDSTTKEELKNKALQLSLQYKFVTPLTSMVVTKPEEKSVGTLREGEDAERGGDPHFMIRIKGMTHPLCFDFPAKPGDVLRLLSDTKSGLFVNAGIIPSFEFDRHGKMKTFMGEIIILYKSHVMKITPSEIIYDGAHLFWQDNLPYDFDDVKVEIITVSGFRVMNVDFRNNVQIAIKKTNASRFHNSSVEYLNMYIENEAGLSKASDGILGQFLHRYISVYKQRSNKKDQIVGHLQIKEPGFDTTRMRAVLVKKPDEITAKREPCWNIHSKLKDVFDRNVQDFYIKDIMQT</sequence>
<name>K1PXQ1_MAGGI</name>
<evidence type="ECO:0000256" key="1">
    <source>
        <dbReference type="ARBA" id="ARBA00004613"/>
    </source>
</evidence>
<dbReference type="Gene3D" id="3.40.50.410">
    <property type="entry name" value="von Willebrand factor, type A domain"/>
    <property type="match status" value="1"/>
</dbReference>
<dbReference type="Pfam" id="PF00092">
    <property type="entry name" value="VWA"/>
    <property type="match status" value="1"/>
</dbReference>
<comment type="subcellular location">
    <subcellularLocation>
        <location evidence="1">Secreted</location>
    </subcellularLocation>
</comment>
<comment type="similarity">
    <text evidence="2">Belongs to the ITIH family.</text>
</comment>
<organism evidence="8">
    <name type="scientific">Magallana gigas</name>
    <name type="common">Pacific oyster</name>
    <name type="synonym">Crassostrea gigas</name>
    <dbReference type="NCBI Taxonomy" id="29159"/>
    <lineage>
        <taxon>Eukaryota</taxon>
        <taxon>Metazoa</taxon>
        <taxon>Spiralia</taxon>
        <taxon>Lophotrochozoa</taxon>
        <taxon>Mollusca</taxon>
        <taxon>Bivalvia</taxon>
        <taxon>Autobranchia</taxon>
        <taxon>Pteriomorphia</taxon>
        <taxon>Ostreida</taxon>
        <taxon>Ostreoidea</taxon>
        <taxon>Ostreidae</taxon>
        <taxon>Magallana</taxon>
    </lineage>
</organism>
<reference evidence="8" key="1">
    <citation type="journal article" date="2012" name="Nature">
        <title>The oyster genome reveals stress adaptation and complexity of shell formation.</title>
        <authorList>
            <person name="Zhang G."/>
            <person name="Fang X."/>
            <person name="Guo X."/>
            <person name="Li L."/>
            <person name="Luo R."/>
            <person name="Xu F."/>
            <person name="Yang P."/>
            <person name="Zhang L."/>
            <person name="Wang X."/>
            <person name="Qi H."/>
            <person name="Xiong Z."/>
            <person name="Que H."/>
            <person name="Xie Y."/>
            <person name="Holland P.W."/>
            <person name="Paps J."/>
            <person name="Zhu Y."/>
            <person name="Wu F."/>
            <person name="Chen Y."/>
            <person name="Wang J."/>
            <person name="Peng C."/>
            <person name="Meng J."/>
            <person name="Yang L."/>
            <person name="Liu J."/>
            <person name="Wen B."/>
            <person name="Zhang N."/>
            <person name="Huang Z."/>
            <person name="Zhu Q."/>
            <person name="Feng Y."/>
            <person name="Mount A."/>
            <person name="Hedgecock D."/>
            <person name="Xu Z."/>
            <person name="Liu Y."/>
            <person name="Domazet-Loso T."/>
            <person name="Du Y."/>
            <person name="Sun X."/>
            <person name="Zhang S."/>
            <person name="Liu B."/>
            <person name="Cheng P."/>
            <person name="Jiang X."/>
            <person name="Li J."/>
            <person name="Fan D."/>
            <person name="Wang W."/>
            <person name="Fu W."/>
            <person name="Wang T."/>
            <person name="Wang B."/>
            <person name="Zhang J."/>
            <person name="Peng Z."/>
            <person name="Li Y."/>
            <person name="Li N."/>
            <person name="Wang J."/>
            <person name="Chen M."/>
            <person name="He Y."/>
            <person name="Tan F."/>
            <person name="Song X."/>
            <person name="Zheng Q."/>
            <person name="Huang R."/>
            <person name="Yang H."/>
            <person name="Du X."/>
            <person name="Chen L."/>
            <person name="Yang M."/>
            <person name="Gaffney P.M."/>
            <person name="Wang S."/>
            <person name="Luo L."/>
            <person name="She Z."/>
            <person name="Ming Y."/>
            <person name="Huang W."/>
            <person name="Zhang S."/>
            <person name="Huang B."/>
            <person name="Zhang Y."/>
            <person name="Qu T."/>
            <person name="Ni P."/>
            <person name="Miao G."/>
            <person name="Wang J."/>
            <person name="Wang Q."/>
            <person name="Steinberg C.E."/>
            <person name="Wang H."/>
            <person name="Li N."/>
            <person name="Qian L."/>
            <person name="Zhang G."/>
            <person name="Li Y."/>
            <person name="Yang H."/>
            <person name="Liu X."/>
            <person name="Wang J."/>
            <person name="Yin Y."/>
            <person name="Wang J."/>
        </authorList>
    </citation>
    <scope>NUCLEOTIDE SEQUENCE [LARGE SCALE GENOMIC DNA]</scope>
    <source>
        <strain evidence="8">05x7-T-G4-1.051#20</strain>
    </source>
</reference>
<evidence type="ECO:0000256" key="5">
    <source>
        <dbReference type="ARBA" id="ARBA00022729"/>
    </source>
</evidence>
<accession>K1PXQ1</accession>
<gene>
    <name evidence="8" type="ORF">CGI_10003572</name>
</gene>
<dbReference type="PROSITE" id="PS51468">
    <property type="entry name" value="VIT"/>
    <property type="match status" value="1"/>
</dbReference>
<dbReference type="SMART" id="SM00327">
    <property type="entry name" value="VWA"/>
    <property type="match status" value="1"/>
</dbReference>
<protein>
    <submittedName>
        <fullName evidence="8">Inter-alpha-trypsin inhibitor heavy chain H3</fullName>
    </submittedName>
</protein>
<dbReference type="EMBL" id="JH816395">
    <property type="protein sequence ID" value="EKC23874.1"/>
    <property type="molecule type" value="Genomic_DNA"/>
</dbReference>
<dbReference type="InParanoid" id="K1PXQ1"/>
<dbReference type="Pfam" id="PF06668">
    <property type="entry name" value="ITI_HC_C"/>
    <property type="match status" value="1"/>
</dbReference>
<dbReference type="GO" id="GO:0005576">
    <property type="term" value="C:extracellular region"/>
    <property type="evidence" value="ECO:0007669"/>
    <property type="project" value="UniProtKB-SubCell"/>
</dbReference>
<evidence type="ECO:0000313" key="8">
    <source>
        <dbReference type="EMBL" id="EKC23874.1"/>
    </source>
</evidence>
<dbReference type="PANTHER" id="PTHR10338">
    <property type="entry name" value="INTER-ALPHA-TRYPSIN INHIBITOR HEAVY CHAIN FAMILY MEMBER"/>
    <property type="match status" value="1"/>
</dbReference>
<dbReference type="SUPFAM" id="SSF53300">
    <property type="entry name" value="vWA-like"/>
    <property type="match status" value="1"/>
</dbReference>
<dbReference type="PANTHER" id="PTHR10338:SF108">
    <property type="entry name" value="INTER-ALPHA-TRYPSIN INHIBITOR HEAVY CHAIN H4-LIKE PROTEIN"/>
    <property type="match status" value="1"/>
</dbReference>
<keyword evidence="4" id="KW-0646">Protease inhibitor</keyword>